<feature type="region of interest" description="Disordered" evidence="1">
    <location>
        <begin position="1"/>
        <end position="54"/>
    </location>
</feature>
<dbReference type="HOGENOM" id="CLU_037457_2_1_1"/>
<feature type="compositionally biased region" description="Low complexity" evidence="1">
    <location>
        <begin position="109"/>
        <end position="127"/>
    </location>
</feature>
<feature type="transmembrane region" description="Helical" evidence="2">
    <location>
        <begin position="471"/>
        <end position="494"/>
    </location>
</feature>
<proteinExistence type="predicted"/>
<keyword evidence="2" id="KW-1133">Transmembrane helix</keyword>
<evidence type="ECO:0000256" key="2">
    <source>
        <dbReference type="SAM" id="Phobius"/>
    </source>
</evidence>
<feature type="compositionally biased region" description="Polar residues" evidence="1">
    <location>
        <begin position="286"/>
        <end position="296"/>
    </location>
</feature>
<dbReference type="SUPFAM" id="SSF103473">
    <property type="entry name" value="MFS general substrate transporter"/>
    <property type="match status" value="1"/>
</dbReference>
<dbReference type="OrthoDB" id="3254104at2759"/>
<feature type="compositionally biased region" description="Polar residues" evidence="1">
    <location>
        <begin position="84"/>
        <end position="94"/>
    </location>
</feature>
<evidence type="ECO:0000256" key="1">
    <source>
        <dbReference type="SAM" id="MobiDB-lite"/>
    </source>
</evidence>
<feature type="transmembrane region" description="Helical" evidence="2">
    <location>
        <begin position="506"/>
        <end position="529"/>
    </location>
</feature>
<feature type="compositionally biased region" description="Polar residues" evidence="1">
    <location>
        <begin position="238"/>
        <end position="272"/>
    </location>
</feature>
<dbReference type="RefSeq" id="XP_012181417.1">
    <property type="nucleotide sequence ID" value="XM_012326027.1"/>
</dbReference>
<gene>
    <name evidence="3" type="ORF">FIBRA_04211</name>
</gene>
<protein>
    <submittedName>
        <fullName evidence="3">Uncharacterized protein</fullName>
    </submittedName>
</protein>
<sequence>MYTSSSGYHTSGRPSRQRSRTRSDPGHSHISSPYTLQWPAPARRNTEPVPLGISGLSGILQRIPSQSSSVEQTDTLVVLHPESSPAQDQTSSSPAGAVPLVASKPLPARPSSPQSSGHQRSSSKQGSIRISQDSLIKDIPQPSNPVLNTTAFLVPRQQNVTLTPPQGTAMAHQELYQNMHQQSYWNASATQVTHHTSYSGSEASPQGGHHSNNSHHSTRHRSRSRRPSAASHRYASSITQPAYNQSSSTTLNVSRTSFNTSATLPKNHNVASQPPGETAGFDRAGSNPTNILSGSQERSRPHTRPSISSGSQERSRSHTRPNITPSTTAATTATAHSISKSKEIHVSAPAPTPAAKDIHHTTQRPALPANLSSQTQTRYVNMLLALDDIPPLFNLLASFFTWILLAGFVLFPGTFASWRNQPAGDTEKQILSIVDDIPLYVIAWVCTAIGAIGMIWLWWRWQNNYIWITNRIFVPGFLNSITGIISTLTSVYGAQAGVFGATAKSTIIVTGVIAVICGLLVIIYQFWLLRTVKKEHDHQIGKERAGMHGEGIVGEKKTSKNEV</sequence>
<feature type="region of interest" description="Disordered" evidence="1">
    <location>
        <begin position="190"/>
        <end position="370"/>
    </location>
</feature>
<feature type="compositionally biased region" description="Basic residues" evidence="1">
    <location>
        <begin position="212"/>
        <end position="226"/>
    </location>
</feature>
<evidence type="ECO:0000313" key="4">
    <source>
        <dbReference type="Proteomes" id="UP000006352"/>
    </source>
</evidence>
<dbReference type="InterPro" id="IPR036259">
    <property type="entry name" value="MFS_trans_sf"/>
</dbReference>
<name>J4H2U5_9APHY</name>
<organism evidence="3 4">
    <name type="scientific">Fibroporia radiculosa</name>
    <dbReference type="NCBI Taxonomy" id="599839"/>
    <lineage>
        <taxon>Eukaryota</taxon>
        <taxon>Fungi</taxon>
        <taxon>Dikarya</taxon>
        <taxon>Basidiomycota</taxon>
        <taxon>Agaricomycotina</taxon>
        <taxon>Agaricomycetes</taxon>
        <taxon>Polyporales</taxon>
        <taxon>Fibroporiaceae</taxon>
        <taxon>Fibroporia</taxon>
    </lineage>
</organism>
<feature type="compositionally biased region" description="Low complexity" evidence="1">
    <location>
        <begin position="227"/>
        <end position="237"/>
    </location>
</feature>
<keyword evidence="2" id="KW-0472">Membrane</keyword>
<feature type="transmembrane region" description="Helical" evidence="2">
    <location>
        <begin position="392"/>
        <end position="417"/>
    </location>
</feature>
<feature type="compositionally biased region" description="Polar residues" evidence="1">
    <location>
        <begin position="190"/>
        <end position="204"/>
    </location>
</feature>
<dbReference type="InParanoid" id="J4H2U5"/>
<keyword evidence="4" id="KW-1185">Reference proteome</keyword>
<evidence type="ECO:0000313" key="3">
    <source>
        <dbReference type="EMBL" id="CCM02134.1"/>
    </source>
</evidence>
<dbReference type="GeneID" id="24097045"/>
<keyword evidence="2" id="KW-0812">Transmembrane</keyword>
<reference evidence="3 4" key="1">
    <citation type="journal article" date="2012" name="Appl. Environ. Microbiol.">
        <title>Short-read sequencing for genomic analysis of the brown rot fungus Fibroporia radiculosa.</title>
        <authorList>
            <person name="Tang J.D."/>
            <person name="Perkins A.D."/>
            <person name="Sonstegard T.S."/>
            <person name="Schroeder S.G."/>
            <person name="Burgess S.C."/>
            <person name="Diehl S.V."/>
        </authorList>
    </citation>
    <scope>NUCLEOTIDE SEQUENCE [LARGE SCALE GENOMIC DNA]</scope>
    <source>
        <strain evidence="3 4">TFFH 294</strain>
    </source>
</reference>
<dbReference type="AlphaFoldDB" id="J4H2U5"/>
<dbReference type="EMBL" id="HE797064">
    <property type="protein sequence ID" value="CCM02134.1"/>
    <property type="molecule type" value="Genomic_DNA"/>
</dbReference>
<feature type="region of interest" description="Disordered" evidence="1">
    <location>
        <begin position="82"/>
        <end position="129"/>
    </location>
</feature>
<feature type="compositionally biased region" description="Polar residues" evidence="1">
    <location>
        <begin position="1"/>
        <end position="14"/>
    </location>
</feature>
<accession>J4H2U5</accession>
<dbReference type="Proteomes" id="UP000006352">
    <property type="component" value="Unassembled WGS sequence"/>
</dbReference>
<feature type="transmembrane region" description="Helical" evidence="2">
    <location>
        <begin position="437"/>
        <end position="459"/>
    </location>
</feature>